<proteinExistence type="predicted"/>
<reference evidence="3" key="1">
    <citation type="submission" date="2016-06" db="EMBL/GenBank/DDBJ databases">
        <title>Parallel loss of symbiosis genes in relatives of nitrogen-fixing non-legume Parasponia.</title>
        <authorList>
            <person name="Van Velzen R."/>
            <person name="Holmer R."/>
            <person name="Bu F."/>
            <person name="Rutten L."/>
            <person name="Van Zeijl A."/>
            <person name="Liu W."/>
            <person name="Santuari L."/>
            <person name="Cao Q."/>
            <person name="Sharma T."/>
            <person name="Shen D."/>
            <person name="Roswanjaya Y."/>
            <person name="Wardhani T."/>
            <person name="Kalhor M.S."/>
            <person name="Jansen J."/>
            <person name="Van den Hoogen J."/>
            <person name="Gungor B."/>
            <person name="Hartog M."/>
            <person name="Hontelez J."/>
            <person name="Verver J."/>
            <person name="Yang W.-C."/>
            <person name="Schijlen E."/>
            <person name="Repin R."/>
            <person name="Schilthuizen M."/>
            <person name="Schranz E."/>
            <person name="Heidstra R."/>
            <person name="Miyata K."/>
            <person name="Fedorova E."/>
            <person name="Kohlen W."/>
            <person name="Bisseling T."/>
            <person name="Smit S."/>
            <person name="Geurts R."/>
        </authorList>
    </citation>
    <scope>NUCLEOTIDE SEQUENCE [LARGE SCALE GENOMIC DNA]</scope>
    <source>
        <strain evidence="3">cv. RG33-2</strain>
    </source>
</reference>
<evidence type="ECO:0000313" key="2">
    <source>
        <dbReference type="EMBL" id="PON93268.1"/>
    </source>
</evidence>
<dbReference type="Proteomes" id="UP000237000">
    <property type="component" value="Unassembled WGS sequence"/>
</dbReference>
<gene>
    <name evidence="2" type="ORF">TorRG33x02_108390</name>
</gene>
<organism evidence="2 3">
    <name type="scientific">Trema orientale</name>
    <name type="common">Charcoal tree</name>
    <name type="synonym">Celtis orientalis</name>
    <dbReference type="NCBI Taxonomy" id="63057"/>
    <lineage>
        <taxon>Eukaryota</taxon>
        <taxon>Viridiplantae</taxon>
        <taxon>Streptophyta</taxon>
        <taxon>Embryophyta</taxon>
        <taxon>Tracheophyta</taxon>
        <taxon>Spermatophyta</taxon>
        <taxon>Magnoliopsida</taxon>
        <taxon>eudicotyledons</taxon>
        <taxon>Gunneridae</taxon>
        <taxon>Pentapetalae</taxon>
        <taxon>rosids</taxon>
        <taxon>fabids</taxon>
        <taxon>Rosales</taxon>
        <taxon>Cannabaceae</taxon>
        <taxon>Trema</taxon>
    </lineage>
</organism>
<evidence type="ECO:0000256" key="1">
    <source>
        <dbReference type="SAM" id="MobiDB-lite"/>
    </source>
</evidence>
<accession>A0A2P5F652</accession>
<feature type="compositionally biased region" description="Basic and acidic residues" evidence="1">
    <location>
        <begin position="13"/>
        <end position="36"/>
    </location>
</feature>
<dbReference type="InParanoid" id="A0A2P5F652"/>
<comment type="caution">
    <text evidence="2">The sequence shown here is derived from an EMBL/GenBank/DDBJ whole genome shotgun (WGS) entry which is preliminary data.</text>
</comment>
<protein>
    <submittedName>
        <fullName evidence="2">Uncharacterized protein</fullName>
    </submittedName>
</protein>
<feature type="non-terminal residue" evidence="2">
    <location>
        <position position="1"/>
    </location>
</feature>
<sequence>FTFKFFISSAPKKPKDSHTLRWESEKRERERERERERGISIKKIKTGGGAVASLFISEPSVAASADHSEMPGSRTLSLPLPYFIMKLPEGYWRPIQWVILYSISLCELLAALV</sequence>
<name>A0A2P5F652_TREOI</name>
<dbReference type="AlphaFoldDB" id="A0A2P5F652"/>
<keyword evidence="3" id="KW-1185">Reference proteome</keyword>
<dbReference type="EMBL" id="JXTC01000059">
    <property type="protein sequence ID" value="PON93268.1"/>
    <property type="molecule type" value="Genomic_DNA"/>
</dbReference>
<evidence type="ECO:0000313" key="3">
    <source>
        <dbReference type="Proteomes" id="UP000237000"/>
    </source>
</evidence>
<feature type="region of interest" description="Disordered" evidence="1">
    <location>
        <begin position="1"/>
        <end position="36"/>
    </location>
</feature>